<feature type="domain" description="Histidine kinase" evidence="11">
    <location>
        <begin position="518"/>
        <end position="741"/>
    </location>
</feature>
<dbReference type="PROSITE" id="PS50112">
    <property type="entry name" value="PAS"/>
    <property type="match status" value="1"/>
</dbReference>
<dbReference type="InterPro" id="IPR000700">
    <property type="entry name" value="PAS-assoc_C"/>
</dbReference>
<dbReference type="AlphaFoldDB" id="A0A9E4TUZ2"/>
<dbReference type="Pfam" id="PF13426">
    <property type="entry name" value="PAS_9"/>
    <property type="match status" value="2"/>
</dbReference>
<dbReference type="Pfam" id="PF00512">
    <property type="entry name" value="HisKA"/>
    <property type="match status" value="1"/>
</dbReference>
<evidence type="ECO:0000256" key="7">
    <source>
        <dbReference type="ARBA" id="ARBA00022840"/>
    </source>
</evidence>
<dbReference type="Gene3D" id="3.30.450.20">
    <property type="entry name" value="PAS domain"/>
    <property type="match status" value="2"/>
</dbReference>
<dbReference type="InterPro" id="IPR035965">
    <property type="entry name" value="PAS-like_dom_sf"/>
</dbReference>
<dbReference type="PANTHER" id="PTHR43065">
    <property type="entry name" value="SENSOR HISTIDINE KINASE"/>
    <property type="match status" value="1"/>
</dbReference>
<dbReference type="InterPro" id="IPR036890">
    <property type="entry name" value="HATPase_C_sf"/>
</dbReference>
<dbReference type="Pfam" id="PF02518">
    <property type="entry name" value="HATPase_c"/>
    <property type="match status" value="1"/>
</dbReference>
<dbReference type="Proteomes" id="UP000886674">
    <property type="component" value="Unassembled WGS sequence"/>
</dbReference>
<dbReference type="CDD" id="cd00130">
    <property type="entry name" value="PAS"/>
    <property type="match status" value="1"/>
</dbReference>
<dbReference type="SUPFAM" id="SSF47384">
    <property type="entry name" value="Homodimeric domain of signal transducing histidine kinase"/>
    <property type="match status" value="1"/>
</dbReference>
<keyword evidence="10" id="KW-1133">Transmembrane helix</keyword>
<dbReference type="InterPro" id="IPR003594">
    <property type="entry name" value="HATPase_dom"/>
</dbReference>
<keyword evidence="5" id="KW-0547">Nucleotide-binding</keyword>
<keyword evidence="10" id="KW-0812">Transmembrane</keyword>
<keyword evidence="6" id="KW-0418">Kinase</keyword>
<evidence type="ECO:0000259" key="12">
    <source>
        <dbReference type="PROSITE" id="PS50112"/>
    </source>
</evidence>
<gene>
    <name evidence="14" type="ORF">JAY77_22735</name>
</gene>
<feature type="domain" description="PAS" evidence="12">
    <location>
        <begin position="383"/>
        <end position="452"/>
    </location>
</feature>
<evidence type="ECO:0000313" key="14">
    <source>
        <dbReference type="EMBL" id="MCG7980950.1"/>
    </source>
</evidence>
<keyword evidence="8" id="KW-0902">Two-component regulatory system</keyword>
<dbReference type="PROSITE" id="PS50113">
    <property type="entry name" value="PAC"/>
    <property type="match status" value="1"/>
</dbReference>
<feature type="transmembrane region" description="Helical" evidence="10">
    <location>
        <begin position="192"/>
        <end position="211"/>
    </location>
</feature>
<evidence type="ECO:0000259" key="11">
    <source>
        <dbReference type="PROSITE" id="PS50109"/>
    </source>
</evidence>
<reference evidence="14" key="1">
    <citation type="journal article" date="2021" name="Proc. Natl. Acad. Sci. U.S.A.">
        <title>Global biogeography of chemosynthetic symbionts reveals both localized and globally distributed symbiont groups. .</title>
        <authorList>
            <person name="Osvatic J.T."/>
            <person name="Wilkins L.G.E."/>
            <person name="Leibrecht L."/>
            <person name="Leray M."/>
            <person name="Zauner S."/>
            <person name="Polzin J."/>
            <person name="Camacho Y."/>
            <person name="Gros O."/>
            <person name="van Gils J.A."/>
            <person name="Eisen J.A."/>
            <person name="Petersen J.M."/>
            <person name="Yuen B."/>
        </authorList>
    </citation>
    <scope>NUCLEOTIDE SEQUENCE</scope>
    <source>
        <strain evidence="14">MAGclacostrist055</strain>
    </source>
</reference>
<evidence type="ECO:0000259" key="13">
    <source>
        <dbReference type="PROSITE" id="PS50113"/>
    </source>
</evidence>
<evidence type="ECO:0000256" key="9">
    <source>
        <dbReference type="SAM" id="Coils"/>
    </source>
</evidence>
<organism evidence="14 15">
    <name type="scientific">Candidatus Thiodiazotropha taylori</name>
    <dbReference type="NCBI Taxonomy" id="2792791"/>
    <lineage>
        <taxon>Bacteria</taxon>
        <taxon>Pseudomonadati</taxon>
        <taxon>Pseudomonadota</taxon>
        <taxon>Gammaproteobacteria</taxon>
        <taxon>Chromatiales</taxon>
        <taxon>Sedimenticolaceae</taxon>
        <taxon>Candidatus Thiodiazotropha</taxon>
    </lineage>
</organism>
<name>A0A9E4TUZ2_9GAMM</name>
<evidence type="ECO:0000256" key="1">
    <source>
        <dbReference type="ARBA" id="ARBA00000085"/>
    </source>
</evidence>
<evidence type="ECO:0000256" key="4">
    <source>
        <dbReference type="ARBA" id="ARBA00022679"/>
    </source>
</evidence>
<keyword evidence="3" id="KW-0597">Phosphoprotein</keyword>
<dbReference type="GO" id="GO:0005524">
    <property type="term" value="F:ATP binding"/>
    <property type="evidence" value="ECO:0007669"/>
    <property type="project" value="UniProtKB-KW"/>
</dbReference>
<feature type="domain" description="PAC" evidence="13">
    <location>
        <begin position="330"/>
        <end position="382"/>
    </location>
</feature>
<evidence type="ECO:0000256" key="10">
    <source>
        <dbReference type="SAM" id="Phobius"/>
    </source>
</evidence>
<evidence type="ECO:0000256" key="3">
    <source>
        <dbReference type="ARBA" id="ARBA00022553"/>
    </source>
</evidence>
<feature type="transmembrane region" description="Helical" evidence="10">
    <location>
        <begin position="6"/>
        <end position="27"/>
    </location>
</feature>
<keyword evidence="4" id="KW-0808">Transferase</keyword>
<feature type="coiled-coil region" evidence="9">
    <location>
        <begin position="218"/>
        <end position="249"/>
    </location>
</feature>
<dbReference type="EMBL" id="JAEPCR010000177">
    <property type="protein sequence ID" value="MCG7980950.1"/>
    <property type="molecule type" value="Genomic_DNA"/>
</dbReference>
<keyword evidence="10" id="KW-0472">Membrane</keyword>
<dbReference type="SUPFAM" id="SSF55874">
    <property type="entry name" value="ATPase domain of HSP90 chaperone/DNA topoisomerase II/histidine kinase"/>
    <property type="match status" value="1"/>
</dbReference>
<dbReference type="Gene3D" id="3.30.565.10">
    <property type="entry name" value="Histidine kinase-like ATPase, C-terminal domain"/>
    <property type="match status" value="1"/>
</dbReference>
<proteinExistence type="predicted"/>
<comment type="catalytic activity">
    <reaction evidence="1">
        <text>ATP + protein L-histidine = ADP + protein N-phospho-L-histidine.</text>
        <dbReference type="EC" id="2.7.13.3"/>
    </reaction>
</comment>
<accession>A0A9E4TUZ2</accession>
<dbReference type="InterPro" id="IPR036097">
    <property type="entry name" value="HisK_dim/P_sf"/>
</dbReference>
<evidence type="ECO:0000256" key="2">
    <source>
        <dbReference type="ARBA" id="ARBA00012438"/>
    </source>
</evidence>
<dbReference type="PROSITE" id="PS50109">
    <property type="entry name" value="HIS_KIN"/>
    <property type="match status" value="1"/>
</dbReference>
<evidence type="ECO:0000256" key="5">
    <source>
        <dbReference type="ARBA" id="ARBA00022741"/>
    </source>
</evidence>
<dbReference type="InterPro" id="IPR003661">
    <property type="entry name" value="HisK_dim/P_dom"/>
</dbReference>
<dbReference type="PRINTS" id="PR00344">
    <property type="entry name" value="BCTRLSENSOR"/>
</dbReference>
<dbReference type="SUPFAM" id="SSF55785">
    <property type="entry name" value="PYP-like sensor domain (PAS domain)"/>
    <property type="match status" value="2"/>
</dbReference>
<keyword evidence="7" id="KW-0067">ATP-binding</keyword>
<dbReference type="EC" id="2.7.13.3" evidence="2"/>
<dbReference type="NCBIfam" id="TIGR00229">
    <property type="entry name" value="sensory_box"/>
    <property type="match status" value="1"/>
</dbReference>
<keyword evidence="9" id="KW-0175">Coiled coil</keyword>
<protein>
    <recommendedName>
        <fullName evidence="2">histidine kinase</fullName>
        <ecNumber evidence="2">2.7.13.3</ecNumber>
    </recommendedName>
</protein>
<dbReference type="InterPro" id="IPR000014">
    <property type="entry name" value="PAS"/>
</dbReference>
<dbReference type="Gene3D" id="1.10.287.130">
    <property type="match status" value="1"/>
</dbReference>
<comment type="caution">
    <text evidence="14">The sequence shown here is derived from an EMBL/GenBank/DDBJ whole genome shotgun (WGS) entry which is preliminary data.</text>
</comment>
<dbReference type="PANTHER" id="PTHR43065:SF10">
    <property type="entry name" value="PEROXIDE STRESS-ACTIVATED HISTIDINE KINASE MAK3"/>
    <property type="match status" value="1"/>
</dbReference>
<dbReference type="GO" id="GO:0000155">
    <property type="term" value="F:phosphorelay sensor kinase activity"/>
    <property type="evidence" value="ECO:0007669"/>
    <property type="project" value="InterPro"/>
</dbReference>
<dbReference type="SMART" id="SM00091">
    <property type="entry name" value="PAS"/>
    <property type="match status" value="2"/>
</dbReference>
<evidence type="ECO:0000256" key="6">
    <source>
        <dbReference type="ARBA" id="ARBA00022777"/>
    </source>
</evidence>
<sequence length="748" mass="83825">MNKRFLSFTLLSLVGMIAVTIMLVAVFRDINQATLEKHFHEHNVLLARILRNGLVNDRLPEVLKGEQESVGDNRFLTSFEAKLKQYLKDVYVAKIKIFDLGGITIYSSAPGEAGRDASRNPGVFAALNGLSSGSMVYRDKFNSFDGMIENRNLYQQYIPINGLADDRVEGVFEIYSDVTPFLQAVSDTEQEFVIGLLAVLGTFLLAQVWLYHRTDSALVKEQAQTKQYLQELENHRKDLESRVQVRTEELESSHYFLQSIIDGIANPLFVIKKDLQISLMNKAAKGLINMNTPKEKMAYCYQISHRRDTPCDGSDHPCSFQEVMRTQSTATVQHRHYDADDNPIIVDVISTPLYDKQGEMQGIIEVQHDVSELVYAKQNLAQSEARLQAILDHIPDAIFTLDTTGRVESANMAALGMFNYPHTELIGKRFESLFSEDREVLLKNTNQGENEYCARKQGDELFPVDLWIGDLHLAHEKRLVAVVRDITESKIAAQELERTRQQYYHQEKMAAIGQLAAGILHEVGNPIAAIAGAADNMRSANGWGEQQNGEKPDFPQVVIRNLNMIEEHTERLSKITRDIADFASPRIRKRELTDINGLIRSTSRLLGYDHRYRKMEIRQTLDSQLPAVEAVPDQITQVLVNLIINGLDACNTGRLQPVVEVMTRVVQDGIEIEVKDNGAGMDERTLEHALEPFFTTKEPGKGTGLGLSLCSSIISAHNGRLSIVSHSGTGTSATVYLPGIETHSETNA</sequence>
<dbReference type="SMART" id="SM00387">
    <property type="entry name" value="HATPase_c"/>
    <property type="match status" value="1"/>
</dbReference>
<dbReference type="InterPro" id="IPR004358">
    <property type="entry name" value="Sig_transdc_His_kin-like_C"/>
</dbReference>
<dbReference type="InterPro" id="IPR005467">
    <property type="entry name" value="His_kinase_dom"/>
</dbReference>
<dbReference type="CDD" id="cd00082">
    <property type="entry name" value="HisKA"/>
    <property type="match status" value="1"/>
</dbReference>
<dbReference type="SMART" id="SM00388">
    <property type="entry name" value="HisKA"/>
    <property type="match status" value="1"/>
</dbReference>
<evidence type="ECO:0000313" key="15">
    <source>
        <dbReference type="Proteomes" id="UP000886674"/>
    </source>
</evidence>
<evidence type="ECO:0000256" key="8">
    <source>
        <dbReference type="ARBA" id="ARBA00023012"/>
    </source>
</evidence>